<gene>
    <name evidence="1" type="ORF">HRUBRA_01098</name>
</gene>
<dbReference type="EMBL" id="AUVB01000031">
    <property type="protein sequence ID" value="KGE04234.1"/>
    <property type="molecule type" value="Genomic_DNA"/>
</dbReference>
<accession>A0A095X030</accession>
<dbReference type="Proteomes" id="UP000029640">
    <property type="component" value="Unassembled WGS sequence"/>
</dbReference>
<dbReference type="HOGENOM" id="CLU_3270944_0_0_6"/>
<reference evidence="1 2" key="1">
    <citation type="journal article" date="2014" name="Genome Announc.">
        <title>Genome Sequence of Gammaproteobacterial Pseudohaliea rubra Type Strain DSM 19751, Isolated from Coastal Seawater of the Mediterranean Sea.</title>
        <authorList>
            <person name="Spring S."/>
            <person name="Fiebig A."/>
            <person name="Riedel T."/>
            <person name="Goker M."/>
            <person name="Klenk H.P."/>
        </authorList>
    </citation>
    <scope>NUCLEOTIDE SEQUENCE [LARGE SCALE GENOMIC DNA]</scope>
    <source>
        <strain evidence="1 2">DSM 19751</strain>
    </source>
</reference>
<dbReference type="STRING" id="1265313.HRUBRA_01098"/>
<protein>
    <submittedName>
        <fullName evidence="1">Uncharacterized protein</fullName>
    </submittedName>
</protein>
<proteinExistence type="predicted"/>
<dbReference type="AlphaFoldDB" id="A0A095X030"/>
<evidence type="ECO:0000313" key="2">
    <source>
        <dbReference type="Proteomes" id="UP000029640"/>
    </source>
</evidence>
<keyword evidence="2" id="KW-1185">Reference proteome</keyword>
<evidence type="ECO:0000313" key="1">
    <source>
        <dbReference type="EMBL" id="KGE04234.1"/>
    </source>
</evidence>
<organism evidence="1 2">
    <name type="scientific">Pseudohaliea rubra DSM 19751</name>
    <dbReference type="NCBI Taxonomy" id="1265313"/>
    <lineage>
        <taxon>Bacteria</taxon>
        <taxon>Pseudomonadati</taxon>
        <taxon>Pseudomonadota</taxon>
        <taxon>Gammaproteobacteria</taxon>
        <taxon>Cellvibrionales</taxon>
        <taxon>Halieaceae</taxon>
        <taxon>Pseudohaliea</taxon>
    </lineage>
</organism>
<comment type="caution">
    <text evidence="1">The sequence shown here is derived from an EMBL/GenBank/DDBJ whole genome shotgun (WGS) entry which is preliminary data.</text>
</comment>
<sequence>MSSTKVPIDAIGKAGENSVDCRPVFIAAAARAATPLARKDL</sequence>
<name>A0A095X030_9GAMM</name>